<evidence type="ECO:0008006" key="3">
    <source>
        <dbReference type="Google" id="ProtNLM"/>
    </source>
</evidence>
<protein>
    <recommendedName>
        <fullName evidence="3">3-hydroxymyristoyl/3-hydroxydecanoyl-(Acyl carrier protein) dehydratase</fullName>
    </recommendedName>
</protein>
<name>A0ABT8CZI9_9FLAO</name>
<comment type="caution">
    <text evidence="1">The sequence shown here is derived from an EMBL/GenBank/DDBJ whole genome shotgun (WGS) entry which is preliminary data.</text>
</comment>
<reference evidence="2" key="1">
    <citation type="journal article" date="2019" name="Int. J. Syst. Evol. Microbiol.">
        <title>The Global Catalogue of Microorganisms (GCM) 10K type strain sequencing project: providing services to taxonomists for standard genome sequencing and annotation.</title>
        <authorList>
            <consortium name="The Broad Institute Genomics Platform"/>
            <consortium name="The Broad Institute Genome Sequencing Center for Infectious Disease"/>
            <person name="Wu L."/>
            <person name="Ma J."/>
        </authorList>
    </citation>
    <scope>NUCLEOTIDE SEQUENCE [LARGE SCALE GENOMIC DNA]</scope>
    <source>
        <strain evidence="2">CECT 7184</strain>
    </source>
</reference>
<dbReference type="EMBL" id="JAUFQU010000001">
    <property type="protein sequence ID" value="MDN3708610.1"/>
    <property type="molecule type" value="Genomic_DNA"/>
</dbReference>
<evidence type="ECO:0000313" key="2">
    <source>
        <dbReference type="Proteomes" id="UP001242368"/>
    </source>
</evidence>
<dbReference type="RefSeq" id="WP_290364469.1">
    <property type="nucleotide sequence ID" value="NZ_JAUFQU010000001.1"/>
</dbReference>
<dbReference type="InterPro" id="IPR029069">
    <property type="entry name" value="HotDog_dom_sf"/>
</dbReference>
<dbReference type="Gene3D" id="3.10.129.10">
    <property type="entry name" value="Hotdog Thioesterase"/>
    <property type="match status" value="1"/>
</dbReference>
<dbReference type="SUPFAM" id="SSF54637">
    <property type="entry name" value="Thioesterase/thiol ester dehydrase-isomerase"/>
    <property type="match status" value="1"/>
</dbReference>
<sequence>MKIPNTDITFIQSLIPQRAPFIMVSSLLEYSETHLKAGYSVNSENIFFKENRFLEPGIIEHMAQSVALHTGYQYHLKNQKAPTGYIGSINKIEIYELPKLSDELTTEVSILQEFLGVTLVDIRTLCNNRCIAQGQMKTVIAK</sequence>
<dbReference type="InterPro" id="IPR016776">
    <property type="entry name" value="ApeP-like_dehydratase"/>
</dbReference>
<accession>A0ABT8CZI9</accession>
<gene>
    <name evidence="1" type="ORF">QW060_16025</name>
</gene>
<dbReference type="Proteomes" id="UP001242368">
    <property type="component" value="Unassembled WGS sequence"/>
</dbReference>
<organism evidence="1 2">
    <name type="scientific">Paenimyroides ceti</name>
    <dbReference type="NCBI Taxonomy" id="395087"/>
    <lineage>
        <taxon>Bacteria</taxon>
        <taxon>Pseudomonadati</taxon>
        <taxon>Bacteroidota</taxon>
        <taxon>Flavobacteriia</taxon>
        <taxon>Flavobacteriales</taxon>
        <taxon>Flavobacteriaceae</taxon>
        <taxon>Paenimyroides</taxon>
    </lineage>
</organism>
<proteinExistence type="predicted"/>
<keyword evidence="2" id="KW-1185">Reference proteome</keyword>
<dbReference type="Pfam" id="PF22817">
    <property type="entry name" value="ApeP-like"/>
    <property type="match status" value="1"/>
</dbReference>
<evidence type="ECO:0000313" key="1">
    <source>
        <dbReference type="EMBL" id="MDN3708610.1"/>
    </source>
</evidence>